<gene>
    <name evidence="2" type="ORF">scyTo_0005169</name>
</gene>
<organism evidence="2 3">
    <name type="scientific">Scyliorhinus torazame</name>
    <name type="common">Cloudy catshark</name>
    <name type="synonym">Catulus torazame</name>
    <dbReference type="NCBI Taxonomy" id="75743"/>
    <lineage>
        <taxon>Eukaryota</taxon>
        <taxon>Metazoa</taxon>
        <taxon>Chordata</taxon>
        <taxon>Craniata</taxon>
        <taxon>Vertebrata</taxon>
        <taxon>Chondrichthyes</taxon>
        <taxon>Elasmobranchii</taxon>
        <taxon>Galeomorphii</taxon>
        <taxon>Galeoidea</taxon>
        <taxon>Carcharhiniformes</taxon>
        <taxon>Scyliorhinidae</taxon>
        <taxon>Scyliorhinus</taxon>
    </lineage>
</organism>
<evidence type="ECO:0000256" key="1">
    <source>
        <dbReference type="SAM" id="MobiDB-lite"/>
    </source>
</evidence>
<comment type="caution">
    <text evidence="2">The sequence shown here is derived from an EMBL/GenBank/DDBJ whole genome shotgun (WGS) entry which is preliminary data.</text>
</comment>
<name>A0A401P3F3_SCYTO</name>
<accession>A0A401P3F3</accession>
<feature type="region of interest" description="Disordered" evidence="1">
    <location>
        <begin position="88"/>
        <end position="109"/>
    </location>
</feature>
<reference evidence="2 3" key="1">
    <citation type="journal article" date="2018" name="Nat. Ecol. Evol.">
        <title>Shark genomes provide insights into elasmobranch evolution and the origin of vertebrates.</title>
        <authorList>
            <person name="Hara Y"/>
            <person name="Yamaguchi K"/>
            <person name="Onimaru K"/>
            <person name="Kadota M"/>
            <person name="Koyanagi M"/>
            <person name="Keeley SD"/>
            <person name="Tatsumi K"/>
            <person name="Tanaka K"/>
            <person name="Motone F"/>
            <person name="Kageyama Y"/>
            <person name="Nozu R"/>
            <person name="Adachi N"/>
            <person name="Nishimura O"/>
            <person name="Nakagawa R"/>
            <person name="Tanegashima C"/>
            <person name="Kiyatake I"/>
            <person name="Matsumoto R"/>
            <person name="Murakumo K"/>
            <person name="Nishida K"/>
            <person name="Terakita A"/>
            <person name="Kuratani S"/>
            <person name="Sato K"/>
            <person name="Hyodo S Kuraku.S."/>
        </authorList>
    </citation>
    <scope>NUCLEOTIDE SEQUENCE [LARGE SCALE GENOMIC DNA]</scope>
</reference>
<evidence type="ECO:0000313" key="2">
    <source>
        <dbReference type="EMBL" id="GCB67641.1"/>
    </source>
</evidence>
<dbReference type="EMBL" id="BFAA01001583">
    <property type="protein sequence ID" value="GCB67641.1"/>
    <property type="molecule type" value="Genomic_DNA"/>
</dbReference>
<proteinExistence type="predicted"/>
<protein>
    <submittedName>
        <fullName evidence="2">Uncharacterized protein</fullName>
    </submittedName>
</protein>
<evidence type="ECO:0000313" key="3">
    <source>
        <dbReference type="Proteomes" id="UP000288216"/>
    </source>
</evidence>
<sequence>MSSAHSLYTVLKHPVFSEDSLQTLLTPLHIQCSPLPLYRAQALSVSSADSLSTASADTGLSLCGRWRLTSVGGAGLLGWFVHWSSGSVSREAGSGARAGSKVTSSPGFK</sequence>
<keyword evidence="3" id="KW-1185">Reference proteome</keyword>
<dbReference type="AlphaFoldDB" id="A0A401P3F3"/>
<dbReference type="Proteomes" id="UP000288216">
    <property type="component" value="Unassembled WGS sequence"/>
</dbReference>